<protein>
    <submittedName>
        <fullName evidence="2">Uncharacterized protein</fullName>
    </submittedName>
</protein>
<dbReference type="Proteomes" id="UP000325577">
    <property type="component" value="Linkage Group LG5"/>
</dbReference>
<comment type="similarity">
    <text evidence="1">Belongs to the plant acyltransferase family.</text>
</comment>
<dbReference type="AlphaFoldDB" id="A0A5J4ZWM8"/>
<evidence type="ECO:0000313" key="2">
    <source>
        <dbReference type="EMBL" id="KAA8522176.1"/>
    </source>
</evidence>
<dbReference type="InterPro" id="IPR023213">
    <property type="entry name" value="CAT-like_dom_sf"/>
</dbReference>
<dbReference type="InterPro" id="IPR050317">
    <property type="entry name" value="Plant_Fungal_Acyltransferase"/>
</dbReference>
<name>A0A5J4ZWM8_9ASTE</name>
<evidence type="ECO:0000313" key="3">
    <source>
        <dbReference type="Proteomes" id="UP000325577"/>
    </source>
</evidence>
<keyword evidence="3" id="KW-1185">Reference proteome</keyword>
<gene>
    <name evidence="2" type="ORF">F0562_012849</name>
</gene>
<dbReference type="OrthoDB" id="756073at2759"/>
<dbReference type="Pfam" id="PF02458">
    <property type="entry name" value="Transferase"/>
    <property type="match status" value="1"/>
</dbReference>
<accession>A0A5J4ZWM8</accession>
<dbReference type="PANTHER" id="PTHR31642:SF299">
    <property type="entry name" value="OS02G0653400 PROTEIN"/>
    <property type="match status" value="1"/>
</dbReference>
<organism evidence="2 3">
    <name type="scientific">Nyssa sinensis</name>
    <dbReference type="NCBI Taxonomy" id="561372"/>
    <lineage>
        <taxon>Eukaryota</taxon>
        <taxon>Viridiplantae</taxon>
        <taxon>Streptophyta</taxon>
        <taxon>Embryophyta</taxon>
        <taxon>Tracheophyta</taxon>
        <taxon>Spermatophyta</taxon>
        <taxon>Magnoliopsida</taxon>
        <taxon>eudicotyledons</taxon>
        <taxon>Gunneridae</taxon>
        <taxon>Pentapetalae</taxon>
        <taxon>asterids</taxon>
        <taxon>Cornales</taxon>
        <taxon>Nyssaceae</taxon>
        <taxon>Nyssa</taxon>
    </lineage>
</organism>
<dbReference type="EMBL" id="CM018048">
    <property type="protein sequence ID" value="KAA8522176.1"/>
    <property type="molecule type" value="Genomic_DNA"/>
</dbReference>
<dbReference type="GO" id="GO:0016747">
    <property type="term" value="F:acyltransferase activity, transferring groups other than amino-acyl groups"/>
    <property type="evidence" value="ECO:0007669"/>
    <property type="project" value="TreeGrafter"/>
</dbReference>
<evidence type="ECO:0000256" key="1">
    <source>
        <dbReference type="ARBA" id="ARBA00009861"/>
    </source>
</evidence>
<dbReference type="PANTHER" id="PTHR31642">
    <property type="entry name" value="TRICHOTHECENE 3-O-ACETYLTRANSFERASE"/>
    <property type="match status" value="1"/>
</dbReference>
<proteinExistence type="inferred from homology"/>
<dbReference type="Gene3D" id="3.30.559.10">
    <property type="entry name" value="Chloramphenicol acetyltransferase-like domain"/>
    <property type="match status" value="1"/>
</dbReference>
<sequence>MMATLNTTVNLVLKSQIEAVQSVTPMKVTDPRWSRQVSVTDSHGSDIFWRCLHIILYYEKGSGEDSGWLVAGWMKESLGRALVEQPMLAGRLRRVEEGDDRELEIVSNDSGVRLFEARISKTLSEFLDLKEKEDAEAELVFWKDVDEQYPQFCPLFYVQVTNFECGGYSVGLSFSILLADTLVITSFLKRWANIHNNLVSKTDIPKIPMFYVPNLKPKVCSITNPYGLSPTRNHGQSMIFKIGNKNLNQSDDMGKTVSLLCIKEAERKLGIEMASKFSLIVKEPSENIKVENYEKEELVQKPSSFISGITCSSWGDLEASEVAFHEGNKPVHVSHWISSVSGEGLAMVIPSPDEGVSGLNVIVTVPNKFSMW</sequence>
<reference evidence="2 3" key="1">
    <citation type="submission" date="2019-09" db="EMBL/GenBank/DDBJ databases">
        <title>A chromosome-level genome assembly of the Chinese tupelo Nyssa sinensis.</title>
        <authorList>
            <person name="Yang X."/>
            <person name="Kang M."/>
            <person name="Yang Y."/>
            <person name="Xiong H."/>
            <person name="Wang M."/>
            <person name="Zhang Z."/>
            <person name="Wang Z."/>
            <person name="Wu H."/>
            <person name="Ma T."/>
            <person name="Liu J."/>
            <person name="Xi Z."/>
        </authorList>
    </citation>
    <scope>NUCLEOTIDE SEQUENCE [LARGE SCALE GENOMIC DNA]</scope>
    <source>
        <strain evidence="2">J267</strain>
        <tissue evidence="2">Leaf</tissue>
    </source>
</reference>